<dbReference type="Gene3D" id="3.90.1150.10">
    <property type="entry name" value="Aspartate Aminotransferase, domain 1"/>
    <property type="match status" value="1"/>
</dbReference>
<dbReference type="InterPro" id="IPR016454">
    <property type="entry name" value="Cysteine_dSase"/>
</dbReference>
<dbReference type="GO" id="GO:0051536">
    <property type="term" value="F:iron-sulfur cluster binding"/>
    <property type="evidence" value="ECO:0007669"/>
    <property type="project" value="UniProtKB-KW"/>
</dbReference>
<dbReference type="InterPro" id="IPR015424">
    <property type="entry name" value="PyrdxlP-dep_Trfase"/>
</dbReference>
<comment type="function">
    <text evidence="2">Catalyzes the removal of elemental sulfur atoms from cysteine to produce alanine. Seems to participate in the biosynthesis of the nitrogenase metalloclusters by providing the inorganic sulfur required for the Fe-S core formation.</text>
</comment>
<dbReference type="OrthoDB" id="9804366at2"/>
<comment type="similarity">
    <text evidence="3">Belongs to the class-V pyridoxal-phosphate-dependent aminotransferase family. NifS/IscS subfamily.</text>
</comment>
<evidence type="ECO:0000313" key="13">
    <source>
        <dbReference type="Proteomes" id="UP000282837"/>
    </source>
</evidence>
<keyword evidence="12" id="KW-0032">Aminotransferase</keyword>
<dbReference type="GO" id="GO:0031071">
    <property type="term" value="F:cysteine desulfurase activity"/>
    <property type="evidence" value="ECO:0007669"/>
    <property type="project" value="UniProtKB-EC"/>
</dbReference>
<dbReference type="Pfam" id="PF00266">
    <property type="entry name" value="Aminotran_5"/>
    <property type="match status" value="1"/>
</dbReference>
<dbReference type="Gene3D" id="1.10.260.50">
    <property type="match status" value="1"/>
</dbReference>
<accession>A0A3S2X5Q1</accession>
<dbReference type="PIRSF" id="PIRSF005572">
    <property type="entry name" value="NifS"/>
    <property type="match status" value="1"/>
</dbReference>
<evidence type="ECO:0000256" key="7">
    <source>
        <dbReference type="ARBA" id="ARBA00022898"/>
    </source>
</evidence>
<proteinExistence type="inferred from homology"/>
<comment type="catalytic activity">
    <reaction evidence="10">
        <text>(sulfur carrier)-H + L-cysteine = (sulfur carrier)-SH + L-alanine</text>
        <dbReference type="Rhea" id="RHEA:43892"/>
        <dbReference type="Rhea" id="RHEA-COMP:14737"/>
        <dbReference type="Rhea" id="RHEA-COMP:14739"/>
        <dbReference type="ChEBI" id="CHEBI:29917"/>
        <dbReference type="ChEBI" id="CHEBI:35235"/>
        <dbReference type="ChEBI" id="CHEBI:57972"/>
        <dbReference type="ChEBI" id="CHEBI:64428"/>
        <dbReference type="EC" id="2.8.1.7"/>
    </reaction>
</comment>
<evidence type="ECO:0000256" key="8">
    <source>
        <dbReference type="ARBA" id="ARBA00023004"/>
    </source>
</evidence>
<organism evidence="12 13">
    <name type="scientific">Novosphingobium umbonatum</name>
    <dbReference type="NCBI Taxonomy" id="1908524"/>
    <lineage>
        <taxon>Bacteria</taxon>
        <taxon>Pseudomonadati</taxon>
        <taxon>Pseudomonadota</taxon>
        <taxon>Alphaproteobacteria</taxon>
        <taxon>Sphingomonadales</taxon>
        <taxon>Sphingomonadaceae</taxon>
        <taxon>Novosphingobium</taxon>
    </lineage>
</organism>
<evidence type="ECO:0000256" key="10">
    <source>
        <dbReference type="ARBA" id="ARBA00050776"/>
    </source>
</evidence>
<evidence type="ECO:0000256" key="1">
    <source>
        <dbReference type="ARBA" id="ARBA00001933"/>
    </source>
</evidence>
<evidence type="ECO:0000256" key="6">
    <source>
        <dbReference type="ARBA" id="ARBA00022723"/>
    </source>
</evidence>
<evidence type="ECO:0000256" key="5">
    <source>
        <dbReference type="ARBA" id="ARBA00022679"/>
    </source>
</evidence>
<evidence type="ECO:0000259" key="11">
    <source>
        <dbReference type="Pfam" id="PF00266"/>
    </source>
</evidence>
<keyword evidence="6" id="KW-0479">Metal-binding</keyword>
<dbReference type="SUPFAM" id="SSF53383">
    <property type="entry name" value="PLP-dependent transferases"/>
    <property type="match status" value="1"/>
</dbReference>
<evidence type="ECO:0000256" key="2">
    <source>
        <dbReference type="ARBA" id="ARBA00003120"/>
    </source>
</evidence>
<dbReference type="Proteomes" id="UP000282837">
    <property type="component" value="Unassembled WGS sequence"/>
</dbReference>
<protein>
    <recommendedName>
        <fullName evidence="4">Cysteine desulfurase</fullName>
    </recommendedName>
</protein>
<keyword evidence="8" id="KW-0408">Iron</keyword>
<reference evidence="12 13" key="1">
    <citation type="submission" date="2019-01" db="EMBL/GenBank/DDBJ databases">
        <authorList>
            <person name="Chen W.-M."/>
        </authorList>
    </citation>
    <scope>NUCLEOTIDE SEQUENCE [LARGE SCALE GENOMIC DNA]</scope>
    <source>
        <strain evidence="12 13">FSY-9</strain>
    </source>
</reference>
<keyword evidence="5 12" id="KW-0808">Transferase</keyword>
<keyword evidence="9" id="KW-0411">Iron-sulfur</keyword>
<keyword evidence="13" id="KW-1185">Reference proteome</keyword>
<dbReference type="InterPro" id="IPR015422">
    <property type="entry name" value="PyrdxlP-dep_Trfase_small"/>
</dbReference>
<dbReference type="RefSeq" id="WP_127707241.1">
    <property type="nucleotide sequence ID" value="NZ_SACO01000003.1"/>
</dbReference>
<name>A0A3S2X5Q1_9SPHN</name>
<dbReference type="GO" id="GO:0008483">
    <property type="term" value="F:transaminase activity"/>
    <property type="evidence" value="ECO:0007669"/>
    <property type="project" value="UniProtKB-KW"/>
</dbReference>
<dbReference type="Gene3D" id="3.40.640.10">
    <property type="entry name" value="Type I PLP-dependent aspartate aminotransferase-like (Major domain)"/>
    <property type="match status" value="1"/>
</dbReference>
<dbReference type="GO" id="GO:0046872">
    <property type="term" value="F:metal ion binding"/>
    <property type="evidence" value="ECO:0007669"/>
    <property type="project" value="UniProtKB-KW"/>
</dbReference>
<dbReference type="EMBL" id="SACO01000003">
    <property type="protein sequence ID" value="RVU06393.1"/>
    <property type="molecule type" value="Genomic_DNA"/>
</dbReference>
<evidence type="ECO:0000313" key="12">
    <source>
        <dbReference type="EMBL" id="RVU06393.1"/>
    </source>
</evidence>
<comment type="cofactor">
    <cofactor evidence="1">
        <name>pyridoxal 5'-phosphate</name>
        <dbReference type="ChEBI" id="CHEBI:597326"/>
    </cofactor>
</comment>
<dbReference type="PANTHER" id="PTHR11601:SF34">
    <property type="entry name" value="CYSTEINE DESULFURASE"/>
    <property type="match status" value="1"/>
</dbReference>
<sequence length="344" mass="35810">MKRPSIYLDHAATTPVLPQVVQVVMEAFGRWANPSSQHAAGRKARAALEDARARVAKALDWDGEVIFTSGASEALALGWGRSQALRRVASGVEHAAVSRLAEGSVPVPVDALGLVECDALPAADLIAVQQVNNETGVIQNCAALGEAIHARGAVWLADCAQGAGKIVLPPADMVAIAGHKFGAPVGVGALLVRSLGLLSPSGGQERGYRGGTENLPLILGLAEALEADRGWLDEAAALRAWFEGEMRGLGAQIIAEGAERIPTIGAYRLPGRNATQLLIRADMAGIAISSGAACSSGSIKPSPTLLAMGYSEGEAREVFRVSIGRETQRGDLEALLEVLRKVTL</sequence>
<gene>
    <name evidence="12" type="ORF">EOE18_06130</name>
</gene>
<keyword evidence="7" id="KW-0663">Pyridoxal phosphate</keyword>
<evidence type="ECO:0000256" key="9">
    <source>
        <dbReference type="ARBA" id="ARBA00023014"/>
    </source>
</evidence>
<dbReference type="AlphaFoldDB" id="A0A3S2X5Q1"/>
<feature type="domain" description="Aminotransferase class V" evidence="11">
    <location>
        <begin position="6"/>
        <end position="335"/>
    </location>
</feature>
<comment type="caution">
    <text evidence="12">The sequence shown here is derived from an EMBL/GenBank/DDBJ whole genome shotgun (WGS) entry which is preliminary data.</text>
</comment>
<dbReference type="InterPro" id="IPR000192">
    <property type="entry name" value="Aminotrans_V_dom"/>
</dbReference>
<dbReference type="PANTHER" id="PTHR11601">
    <property type="entry name" value="CYSTEINE DESULFURYLASE FAMILY MEMBER"/>
    <property type="match status" value="1"/>
</dbReference>
<evidence type="ECO:0000256" key="3">
    <source>
        <dbReference type="ARBA" id="ARBA00006490"/>
    </source>
</evidence>
<dbReference type="InterPro" id="IPR015421">
    <property type="entry name" value="PyrdxlP-dep_Trfase_major"/>
</dbReference>
<evidence type="ECO:0000256" key="4">
    <source>
        <dbReference type="ARBA" id="ARBA00013558"/>
    </source>
</evidence>